<dbReference type="InterPro" id="IPR052520">
    <property type="entry name" value="ATL_DNA_repair"/>
</dbReference>
<dbReference type="PANTHER" id="PTHR42942">
    <property type="entry name" value="6-O-METHYLGUANINE DNA METHYLTRANSFERASE"/>
    <property type="match status" value="1"/>
</dbReference>
<evidence type="ECO:0000256" key="1">
    <source>
        <dbReference type="ARBA" id="ARBA00022763"/>
    </source>
</evidence>
<protein>
    <submittedName>
        <fullName evidence="3">Methylated-DNA-protein-cysteine methyltransferase-like protein</fullName>
    </submittedName>
</protein>
<dbReference type="Pfam" id="PF01035">
    <property type="entry name" value="DNA_binding_1"/>
    <property type="match status" value="1"/>
</dbReference>
<dbReference type="InterPro" id="IPR036217">
    <property type="entry name" value="MethylDNA_cys_MeTrfase_DNAb"/>
</dbReference>
<dbReference type="PANTHER" id="PTHR42942:SF1">
    <property type="entry name" value="ALKYLTRANSFERASE-LIKE PROTEIN 1"/>
    <property type="match status" value="1"/>
</dbReference>
<gene>
    <name evidence="3" type="ORF">QO000_000717</name>
</gene>
<comment type="caution">
    <text evidence="3">The sequence shown here is derived from an EMBL/GenBank/DDBJ whole genome shotgun (WGS) entry which is preliminary data.</text>
</comment>
<name>A0ABU0K0C9_9BACL</name>
<dbReference type="GeneID" id="301326087"/>
<dbReference type="Gene3D" id="1.10.10.10">
    <property type="entry name" value="Winged helix-like DNA-binding domain superfamily/Winged helix DNA-binding domain"/>
    <property type="match status" value="1"/>
</dbReference>
<proteinExistence type="predicted"/>
<dbReference type="SUPFAM" id="SSF46767">
    <property type="entry name" value="Methylated DNA-protein cysteine methyltransferase, C-terminal domain"/>
    <property type="match status" value="1"/>
</dbReference>
<dbReference type="Proteomes" id="UP001226720">
    <property type="component" value="Unassembled WGS sequence"/>
</dbReference>
<dbReference type="RefSeq" id="WP_301550779.1">
    <property type="nucleotide sequence ID" value="NZ_JAQRMZ010000002.1"/>
</dbReference>
<accession>A0ABU0K0C9</accession>
<evidence type="ECO:0000313" key="4">
    <source>
        <dbReference type="Proteomes" id="UP001226720"/>
    </source>
</evidence>
<dbReference type="InterPro" id="IPR014048">
    <property type="entry name" value="MethylDNA_cys_MeTrfase_DNA-bd"/>
</dbReference>
<dbReference type="EMBL" id="JAUSWM010000001">
    <property type="protein sequence ID" value="MDQ0481764.1"/>
    <property type="molecule type" value="Genomic_DNA"/>
</dbReference>
<evidence type="ECO:0000313" key="3">
    <source>
        <dbReference type="EMBL" id="MDQ0481764.1"/>
    </source>
</evidence>
<evidence type="ECO:0000259" key="2">
    <source>
        <dbReference type="Pfam" id="PF01035"/>
    </source>
</evidence>
<feature type="domain" description="Methylated-DNA-[protein]-cysteine S-methyltransferase DNA binding" evidence="2">
    <location>
        <begin position="4"/>
        <end position="84"/>
    </location>
</feature>
<keyword evidence="4" id="KW-1185">Reference proteome</keyword>
<dbReference type="CDD" id="cd06445">
    <property type="entry name" value="ATase"/>
    <property type="match status" value="1"/>
</dbReference>
<keyword evidence="1" id="KW-0227">DNA damage</keyword>
<reference evidence="3" key="1">
    <citation type="submission" date="2023-07" db="EMBL/GenBank/DDBJ databases">
        <title>Genomic Encyclopedia of Type Strains, Phase IV (KMG-IV): sequencing the most valuable type-strain genomes for metagenomic binning, comparative biology and taxonomic classification.</title>
        <authorList>
            <person name="Goeker M."/>
        </authorList>
    </citation>
    <scope>NUCLEOTIDE SEQUENCE [LARGE SCALE GENOMIC DNA]</scope>
    <source>
        <strain evidence="3">JSM 076093</strain>
    </source>
</reference>
<sequence length="110" mass="12630">MERFTERVIHIIQRIPSGKVMAYGQIAKCAGSPRGARQVVRILHSMSTNYQLPWHRVINSKGEIGIKSEEGFINQKMMLEEEGIKISATNRIDLDKYRFNPDDRGIAEQE</sequence>
<dbReference type="InterPro" id="IPR036388">
    <property type="entry name" value="WH-like_DNA-bd_sf"/>
</dbReference>
<organism evidence="3 4">
    <name type="scientific">Guptibacillus hwajinpoensis</name>
    <dbReference type="NCBI Taxonomy" id="208199"/>
    <lineage>
        <taxon>Bacteria</taxon>
        <taxon>Bacillati</taxon>
        <taxon>Bacillota</taxon>
        <taxon>Bacilli</taxon>
        <taxon>Bacillales</taxon>
        <taxon>Guptibacillaceae</taxon>
        <taxon>Guptibacillus</taxon>
    </lineage>
</organism>